<name>A0AC58RQ25_TOBAC</name>
<reference evidence="1" key="1">
    <citation type="journal article" date="2014" name="Nat. Commun.">
        <title>The tobacco genome sequence and its comparison with those of tomato and potato.</title>
        <authorList>
            <person name="Sierro N."/>
            <person name="Battey J.N."/>
            <person name="Ouadi S."/>
            <person name="Bakaher N."/>
            <person name="Bovet L."/>
            <person name="Willig A."/>
            <person name="Goepfert S."/>
            <person name="Peitsch M.C."/>
            <person name="Ivanov N.V."/>
        </authorList>
    </citation>
    <scope>NUCLEOTIDE SEQUENCE [LARGE SCALE GENOMIC DNA]</scope>
</reference>
<proteinExistence type="predicted"/>
<evidence type="ECO:0000313" key="1">
    <source>
        <dbReference type="Proteomes" id="UP000790787"/>
    </source>
</evidence>
<protein>
    <submittedName>
        <fullName evidence="2">Uncharacterized protein LOC107820765</fullName>
    </submittedName>
</protein>
<organism evidence="1 2">
    <name type="scientific">Nicotiana tabacum</name>
    <name type="common">Common tobacco</name>
    <dbReference type="NCBI Taxonomy" id="4097"/>
    <lineage>
        <taxon>Eukaryota</taxon>
        <taxon>Viridiplantae</taxon>
        <taxon>Streptophyta</taxon>
        <taxon>Embryophyta</taxon>
        <taxon>Tracheophyta</taxon>
        <taxon>Spermatophyta</taxon>
        <taxon>Magnoliopsida</taxon>
        <taxon>eudicotyledons</taxon>
        <taxon>Gunneridae</taxon>
        <taxon>Pentapetalae</taxon>
        <taxon>asterids</taxon>
        <taxon>lamiids</taxon>
        <taxon>Solanales</taxon>
        <taxon>Solanaceae</taxon>
        <taxon>Nicotianoideae</taxon>
        <taxon>Nicotianeae</taxon>
        <taxon>Nicotiana</taxon>
    </lineage>
</organism>
<sequence length="652" mass="73901">MAVDDTLPEKLSHSHPFFMANDNSSKLLSGIVYSSNVCAIWNELKEQFDKIDCSRIFQIHKQIAMIRQRTISVATYISKLLWAEFDCLALIPGCDCAKSREFVIFMERLKLLKFLMGLNESYERACSQILMMVPVPTLNKAYSMLTERENQRSIYPIGYKPKKRFGNNTANNVKVEEHKGIGFDRNNSSTNVAAGLPTPTTYFTPTQYNHILKLLNNIVESSANMTGAINHMISHLTMLFEKIKLNNTKKVHLPNGSVTDVSHVGSCHIVGGLVNNYLYTNQVREIGNEDDGLYLLPQLSNENAIVSAKSLSTRLENMDIGLWHRNLNEVAERKHMHVLKVTRAIRFEESIPLKFWGHCVLAATYIINRMPSTVLKSKSSYKVLRGKKPTLIHLRALGCLCYAKRLSLHDKFAPRAMAATMMGYSEGCMSRENVLPFKHQSAGSSQLFLDDSAWLVLLKEKNHLEDNFSTVENDIPSIEDSKIILDQPLQHDNLPNPVTHGLPSPAHTAVSPNDSTDVPIRHSQKNKQQPVWMADFIIGPKSKSTTQPPHSIHVSIVYDKPRPSYKQSLAVFTSIVKPKIFHEASKDPLWIEAMQTELKALEDNKTWELVALPPGKVHIGCKWVYKVKYKANVDIERYKFRLVSKGYSQQKE</sequence>
<dbReference type="Proteomes" id="UP000790787">
    <property type="component" value="Chromosome 7"/>
</dbReference>
<evidence type="ECO:0000313" key="2">
    <source>
        <dbReference type="RefSeq" id="XP_075074822.1"/>
    </source>
</evidence>
<keyword evidence="1" id="KW-1185">Reference proteome</keyword>
<gene>
    <name evidence="2" type="primary">LOC107820765</name>
</gene>
<reference evidence="2" key="2">
    <citation type="submission" date="2025-08" db="UniProtKB">
        <authorList>
            <consortium name="RefSeq"/>
        </authorList>
    </citation>
    <scope>IDENTIFICATION</scope>
    <source>
        <tissue evidence="2">Leaf</tissue>
    </source>
</reference>
<dbReference type="RefSeq" id="XP_075074822.1">
    <property type="nucleotide sequence ID" value="XM_075218721.1"/>
</dbReference>
<accession>A0AC58RQ25</accession>